<keyword evidence="4 8" id="KW-0276">Fatty acid metabolism</keyword>
<feature type="transmembrane region" description="Helical" evidence="9">
    <location>
        <begin position="110"/>
        <end position="129"/>
    </location>
</feature>
<protein>
    <recommendedName>
        <fullName evidence="8">Holo-[acyl-carrier-protein] synthase</fullName>
        <shortName evidence="8">Holo-ACP synthase</shortName>
        <ecNumber evidence="8">2.7.8.7</ecNumber>
    </recommendedName>
    <alternativeName>
        <fullName evidence="8">4'-phosphopantetheinyl transferase AcpS</fullName>
    </alternativeName>
</protein>
<dbReference type="InterPro" id="IPR002582">
    <property type="entry name" value="ACPS"/>
</dbReference>
<dbReference type="GO" id="GO:0008897">
    <property type="term" value="F:holo-[acyl-carrier-protein] synthase activity"/>
    <property type="evidence" value="ECO:0007669"/>
    <property type="project" value="UniProtKB-UniRule"/>
</dbReference>
<comment type="function">
    <text evidence="8">Transfers the 4'-phosphopantetheine moiety from coenzyme A to a Ser of acyl-carrier-protein.</text>
</comment>
<organism evidence="11 12">
    <name type="scientific">candidate division LCP-89 bacterium B3_LCP</name>
    <dbReference type="NCBI Taxonomy" id="2012998"/>
    <lineage>
        <taxon>Bacteria</taxon>
        <taxon>Pseudomonadati</taxon>
        <taxon>Bacteria division LCP-89</taxon>
    </lineage>
</organism>
<keyword evidence="7 8" id="KW-0275">Fatty acid biosynthesis</keyword>
<evidence type="ECO:0000256" key="3">
    <source>
        <dbReference type="ARBA" id="ARBA00022723"/>
    </source>
</evidence>
<evidence type="ECO:0000256" key="7">
    <source>
        <dbReference type="ARBA" id="ARBA00023160"/>
    </source>
</evidence>
<keyword evidence="6 8" id="KW-0443">Lipid metabolism</keyword>
<evidence type="ECO:0000256" key="1">
    <source>
        <dbReference type="ARBA" id="ARBA00022516"/>
    </source>
</evidence>
<dbReference type="Proteomes" id="UP000319619">
    <property type="component" value="Unassembled WGS sequence"/>
</dbReference>
<dbReference type="Gene3D" id="3.90.470.20">
    <property type="entry name" value="4'-phosphopantetheinyl transferase domain"/>
    <property type="match status" value="1"/>
</dbReference>
<dbReference type="GO" id="GO:0006633">
    <property type="term" value="P:fatty acid biosynthetic process"/>
    <property type="evidence" value="ECO:0007669"/>
    <property type="project" value="UniProtKB-UniRule"/>
</dbReference>
<reference evidence="11 12" key="1">
    <citation type="submission" date="2017-06" db="EMBL/GenBank/DDBJ databases">
        <title>Novel microbial phyla capable of carbon fixation and sulfur reduction in deep-sea sediments.</title>
        <authorList>
            <person name="Huang J."/>
            <person name="Baker B."/>
            <person name="Wang Y."/>
        </authorList>
    </citation>
    <scope>NUCLEOTIDE SEQUENCE [LARGE SCALE GENOMIC DNA]</scope>
    <source>
        <strain evidence="11">B3_LCP</strain>
    </source>
</reference>
<keyword evidence="3 8" id="KW-0479">Metal-binding</keyword>
<dbReference type="NCBIfam" id="TIGR00556">
    <property type="entry name" value="pantethn_trn"/>
    <property type="match status" value="1"/>
</dbReference>
<keyword evidence="8" id="KW-0963">Cytoplasm</keyword>
<comment type="subcellular location">
    <subcellularLocation>
        <location evidence="8">Cytoplasm</location>
    </subcellularLocation>
</comment>
<keyword evidence="1 8" id="KW-0444">Lipid biosynthesis</keyword>
<comment type="similarity">
    <text evidence="8">Belongs to the P-Pant transferase superfamily. AcpS family.</text>
</comment>
<feature type="binding site" evidence="8">
    <location>
        <position position="65"/>
    </location>
    <ligand>
        <name>Mg(2+)</name>
        <dbReference type="ChEBI" id="CHEBI:18420"/>
    </ligand>
</feature>
<dbReference type="EC" id="2.7.8.7" evidence="8"/>
<keyword evidence="2 8" id="KW-0808">Transferase</keyword>
<evidence type="ECO:0000256" key="4">
    <source>
        <dbReference type="ARBA" id="ARBA00022832"/>
    </source>
</evidence>
<dbReference type="AlphaFoldDB" id="A0A532V379"/>
<evidence type="ECO:0000256" key="5">
    <source>
        <dbReference type="ARBA" id="ARBA00022842"/>
    </source>
</evidence>
<evidence type="ECO:0000313" key="11">
    <source>
        <dbReference type="EMBL" id="TKJ41674.1"/>
    </source>
</evidence>
<keyword evidence="9" id="KW-0472">Membrane</keyword>
<keyword evidence="9" id="KW-0812">Transmembrane</keyword>
<accession>A0A532V379</accession>
<evidence type="ECO:0000256" key="8">
    <source>
        <dbReference type="HAMAP-Rule" id="MF_00101"/>
    </source>
</evidence>
<feature type="domain" description="4'-phosphopantetheinyl transferase" evidence="10">
    <location>
        <begin position="14"/>
        <end position="123"/>
    </location>
</feature>
<dbReference type="GO" id="GO:0005737">
    <property type="term" value="C:cytoplasm"/>
    <property type="evidence" value="ECO:0007669"/>
    <property type="project" value="UniProtKB-SubCell"/>
</dbReference>
<evidence type="ECO:0000256" key="9">
    <source>
        <dbReference type="SAM" id="Phobius"/>
    </source>
</evidence>
<dbReference type="InterPro" id="IPR004568">
    <property type="entry name" value="Ppantetheine-prot_Trfase_dom"/>
</dbReference>
<comment type="cofactor">
    <cofactor evidence="8">
        <name>Mg(2+)</name>
        <dbReference type="ChEBI" id="CHEBI:18420"/>
    </cofactor>
</comment>
<keyword evidence="5 8" id="KW-0460">Magnesium</keyword>
<dbReference type="Pfam" id="PF01648">
    <property type="entry name" value="ACPS"/>
    <property type="match status" value="1"/>
</dbReference>
<evidence type="ECO:0000256" key="2">
    <source>
        <dbReference type="ARBA" id="ARBA00022679"/>
    </source>
</evidence>
<proteinExistence type="inferred from homology"/>
<evidence type="ECO:0000259" key="10">
    <source>
        <dbReference type="Pfam" id="PF01648"/>
    </source>
</evidence>
<name>A0A532V379_UNCL8</name>
<dbReference type="InterPro" id="IPR037143">
    <property type="entry name" value="4-PPantetheinyl_Trfase_dom_sf"/>
</dbReference>
<comment type="caution">
    <text evidence="11">The sequence shown here is derived from an EMBL/GenBank/DDBJ whole genome shotgun (WGS) entry which is preliminary data.</text>
</comment>
<dbReference type="HAMAP" id="MF_00101">
    <property type="entry name" value="AcpS"/>
    <property type="match status" value="1"/>
</dbReference>
<sequence>MSNPTDDLGRPVPGIGIDVVDLDSFTESCSREGFIEKVFCKSEIAYCQAKKDPFPSFAGRFAVKEAFYKALGDPDLKAVPWRGIETISEHGQLRVQLSEKLQKKMKGRKIYLSLTHSNYVAAAVVLLLTE</sequence>
<comment type="catalytic activity">
    <reaction evidence="8">
        <text>apo-[ACP] + CoA = holo-[ACP] + adenosine 3',5'-bisphosphate + H(+)</text>
        <dbReference type="Rhea" id="RHEA:12068"/>
        <dbReference type="Rhea" id="RHEA-COMP:9685"/>
        <dbReference type="Rhea" id="RHEA-COMP:9690"/>
        <dbReference type="ChEBI" id="CHEBI:15378"/>
        <dbReference type="ChEBI" id="CHEBI:29999"/>
        <dbReference type="ChEBI" id="CHEBI:57287"/>
        <dbReference type="ChEBI" id="CHEBI:58343"/>
        <dbReference type="ChEBI" id="CHEBI:64479"/>
        <dbReference type="EC" id="2.7.8.7"/>
    </reaction>
</comment>
<dbReference type="InterPro" id="IPR008278">
    <property type="entry name" value="4-PPantetheinyl_Trfase_dom"/>
</dbReference>
<dbReference type="EMBL" id="NJBN01000002">
    <property type="protein sequence ID" value="TKJ41674.1"/>
    <property type="molecule type" value="Genomic_DNA"/>
</dbReference>
<dbReference type="SUPFAM" id="SSF56214">
    <property type="entry name" value="4'-phosphopantetheinyl transferase"/>
    <property type="match status" value="1"/>
</dbReference>
<dbReference type="GO" id="GO:0000287">
    <property type="term" value="F:magnesium ion binding"/>
    <property type="evidence" value="ECO:0007669"/>
    <property type="project" value="UniProtKB-UniRule"/>
</dbReference>
<evidence type="ECO:0000256" key="6">
    <source>
        <dbReference type="ARBA" id="ARBA00023098"/>
    </source>
</evidence>
<gene>
    <name evidence="8 11" type="primary">acpS</name>
    <name evidence="11" type="ORF">CEE37_03655</name>
</gene>
<feature type="binding site" evidence="8">
    <location>
        <position position="18"/>
    </location>
    <ligand>
        <name>Mg(2+)</name>
        <dbReference type="ChEBI" id="CHEBI:18420"/>
    </ligand>
</feature>
<keyword evidence="9" id="KW-1133">Transmembrane helix</keyword>
<evidence type="ECO:0000313" key="12">
    <source>
        <dbReference type="Proteomes" id="UP000319619"/>
    </source>
</evidence>